<accession>A0A1R1PDP7</accession>
<dbReference type="OrthoDB" id="5589851at2759"/>
<dbReference type="Proteomes" id="UP000188320">
    <property type="component" value="Unassembled WGS sequence"/>
</dbReference>
<protein>
    <submittedName>
        <fullName evidence="1">Uncharacterized protein</fullName>
    </submittedName>
</protein>
<evidence type="ECO:0000313" key="1">
    <source>
        <dbReference type="EMBL" id="OMH79038.1"/>
    </source>
</evidence>
<feature type="non-terminal residue" evidence="1">
    <location>
        <position position="53"/>
    </location>
</feature>
<comment type="caution">
    <text evidence="1">The sequence shown here is derived from an EMBL/GenBank/DDBJ whole genome shotgun (WGS) entry which is preliminary data.</text>
</comment>
<sequence>MIRLAYNKNLQYNVKMVSVRFELTPLSRPQLECGALDRSAMIPMGAPRIELGT</sequence>
<keyword evidence="2" id="KW-1185">Reference proteome</keyword>
<name>A0A1R1PDP7_ZANCU</name>
<dbReference type="AlphaFoldDB" id="A0A1R1PDP7"/>
<reference evidence="2" key="1">
    <citation type="submission" date="2017-01" db="EMBL/GenBank/DDBJ databases">
        <authorList>
            <person name="Wang Y."/>
            <person name="White M."/>
            <person name="Kvist S."/>
            <person name="Moncalvo J.-M."/>
        </authorList>
    </citation>
    <scope>NUCLEOTIDE SEQUENCE [LARGE SCALE GENOMIC DNA]</scope>
    <source>
        <strain evidence="2">COL-18-3</strain>
    </source>
</reference>
<evidence type="ECO:0000313" key="2">
    <source>
        <dbReference type="Proteomes" id="UP000188320"/>
    </source>
</evidence>
<proteinExistence type="predicted"/>
<organism evidence="1 2">
    <name type="scientific">Zancudomyces culisetae</name>
    <name type="common">Gut fungus</name>
    <name type="synonym">Smittium culisetae</name>
    <dbReference type="NCBI Taxonomy" id="1213189"/>
    <lineage>
        <taxon>Eukaryota</taxon>
        <taxon>Fungi</taxon>
        <taxon>Fungi incertae sedis</taxon>
        <taxon>Zoopagomycota</taxon>
        <taxon>Kickxellomycotina</taxon>
        <taxon>Harpellomycetes</taxon>
        <taxon>Harpellales</taxon>
        <taxon>Legeriomycetaceae</taxon>
        <taxon>Zancudomyces</taxon>
    </lineage>
</organism>
<gene>
    <name evidence="1" type="ORF">AX774_g7558</name>
</gene>
<dbReference type="EMBL" id="LSSK01001690">
    <property type="protein sequence ID" value="OMH79038.1"/>
    <property type="molecule type" value="Genomic_DNA"/>
</dbReference>